<dbReference type="InterPro" id="IPR036291">
    <property type="entry name" value="NAD(P)-bd_dom_sf"/>
</dbReference>
<dbReference type="Pfam" id="PF00725">
    <property type="entry name" value="3HCDH"/>
    <property type="match status" value="1"/>
</dbReference>
<dbReference type="GO" id="GO:0070403">
    <property type="term" value="F:NAD+ binding"/>
    <property type="evidence" value="ECO:0007669"/>
    <property type="project" value="InterPro"/>
</dbReference>
<keyword evidence="1" id="KW-0560">Oxidoreductase</keyword>
<evidence type="ECO:0000259" key="3">
    <source>
        <dbReference type="Pfam" id="PF00725"/>
    </source>
</evidence>
<dbReference type="SUPFAM" id="SSF51735">
    <property type="entry name" value="NAD(P)-binding Rossmann-fold domains"/>
    <property type="match status" value="1"/>
</dbReference>
<proteinExistence type="predicted"/>
<evidence type="ECO:0000313" key="6">
    <source>
        <dbReference type="Proteomes" id="UP000030661"/>
    </source>
</evidence>
<dbReference type="PANTHER" id="PTHR48075">
    <property type="entry name" value="3-HYDROXYACYL-COA DEHYDROGENASE FAMILY PROTEIN"/>
    <property type="match status" value="1"/>
</dbReference>
<dbReference type="PANTHER" id="PTHR48075:SF5">
    <property type="entry name" value="3-HYDROXYBUTYRYL-COA DEHYDROGENASE"/>
    <property type="match status" value="1"/>
</dbReference>
<gene>
    <name evidence="5" type="ORF">U27_06922</name>
</gene>
<name>A0A081C5T1_VECG1</name>
<dbReference type="GO" id="GO:0008691">
    <property type="term" value="F:3-hydroxybutyryl-CoA dehydrogenase activity"/>
    <property type="evidence" value="ECO:0007669"/>
    <property type="project" value="TreeGrafter"/>
</dbReference>
<dbReference type="AlphaFoldDB" id="A0A081C5T1"/>
<evidence type="ECO:0000256" key="1">
    <source>
        <dbReference type="ARBA" id="ARBA00023002"/>
    </source>
</evidence>
<protein>
    <submittedName>
        <fullName evidence="5">3-hydroxybutyryl-CoA dehydrogenase</fullName>
    </submittedName>
</protein>
<sequence length="288" mass="32056">MLHFHRVGLVGCGHIGGGIARAAALAGYEVHICEITQAALDRSFTESLQFFKRQAIRGALNDEEVRAVASRIRGSLTIHDLNGCEMIIEAIPENLEKKIEMFNILDQLYPPPVILATHSIALSIAQIAATAQHPERILGVHFLPPVHIMKLVEVVKTEKVLPSVLGLTCDFIRSLKKEPIIVADLPGFIVTRLMLGYLLNAIRIFETGVGTKEDIDKAMELGSGQPMGPFARMDFLGLDHIYRLANAFFQEYHDPQYAPPPLLKQLVEQGHWGQKTGQGFYTYPRKEQ</sequence>
<dbReference type="eggNOG" id="COG1250">
    <property type="taxonomic scope" value="Bacteria"/>
</dbReference>
<feature type="domain" description="3-hydroxyacyl-CoA dehydrogenase C-terminal" evidence="3">
    <location>
        <begin position="187"/>
        <end position="283"/>
    </location>
</feature>
<dbReference type="PIRSF" id="PIRSF000105">
    <property type="entry name" value="HCDH"/>
    <property type="match status" value="1"/>
</dbReference>
<dbReference type="GO" id="GO:0006635">
    <property type="term" value="P:fatty acid beta-oxidation"/>
    <property type="evidence" value="ECO:0007669"/>
    <property type="project" value="TreeGrafter"/>
</dbReference>
<evidence type="ECO:0000259" key="4">
    <source>
        <dbReference type="Pfam" id="PF02737"/>
    </source>
</evidence>
<dbReference type="InterPro" id="IPR013328">
    <property type="entry name" value="6PGD_dom2"/>
</dbReference>
<dbReference type="Gene3D" id="3.40.50.720">
    <property type="entry name" value="NAD(P)-binding Rossmann-like Domain"/>
    <property type="match status" value="1"/>
</dbReference>
<feature type="site" description="Important for catalytic activity" evidence="2">
    <location>
        <position position="141"/>
    </location>
</feature>
<reference evidence="5" key="1">
    <citation type="journal article" date="2015" name="PeerJ">
        <title>First genomic representation of candidate bacterial phylum KSB3 points to enhanced environmental sensing as a trigger of wastewater bulking.</title>
        <authorList>
            <person name="Sekiguchi Y."/>
            <person name="Ohashi A."/>
            <person name="Parks D.H."/>
            <person name="Yamauchi T."/>
            <person name="Tyson G.W."/>
            <person name="Hugenholtz P."/>
        </authorList>
    </citation>
    <scope>NUCLEOTIDE SEQUENCE [LARGE SCALE GENOMIC DNA]</scope>
</reference>
<dbReference type="Pfam" id="PF02737">
    <property type="entry name" value="3HCDH_N"/>
    <property type="match status" value="1"/>
</dbReference>
<dbReference type="EMBL" id="DF820471">
    <property type="protein sequence ID" value="GAK59936.1"/>
    <property type="molecule type" value="Genomic_DNA"/>
</dbReference>
<evidence type="ECO:0000313" key="5">
    <source>
        <dbReference type="EMBL" id="GAK59936.1"/>
    </source>
</evidence>
<organism evidence="5">
    <name type="scientific">Vecturithrix granuli</name>
    <dbReference type="NCBI Taxonomy" id="1499967"/>
    <lineage>
        <taxon>Bacteria</taxon>
        <taxon>Candidatus Moduliflexota</taxon>
        <taxon>Candidatus Vecturitrichia</taxon>
        <taxon>Candidatus Vecturitrichales</taxon>
        <taxon>Candidatus Vecturitrichaceae</taxon>
        <taxon>Candidatus Vecturithrix</taxon>
    </lineage>
</organism>
<keyword evidence="6" id="KW-1185">Reference proteome</keyword>
<accession>A0A081C5T1</accession>
<evidence type="ECO:0000256" key="2">
    <source>
        <dbReference type="PIRSR" id="PIRSR000105-1"/>
    </source>
</evidence>
<dbReference type="HOGENOM" id="CLU_009834_2_0_0"/>
<dbReference type="InterPro" id="IPR006176">
    <property type="entry name" value="3-OHacyl-CoA_DH_NAD-bd"/>
</dbReference>
<dbReference type="InterPro" id="IPR006108">
    <property type="entry name" value="3HC_DH_C"/>
</dbReference>
<feature type="domain" description="3-hydroxyacyl-CoA dehydrogenase NAD binding" evidence="4">
    <location>
        <begin position="7"/>
        <end position="184"/>
    </location>
</feature>
<dbReference type="Proteomes" id="UP000030661">
    <property type="component" value="Unassembled WGS sequence"/>
</dbReference>
<dbReference type="STRING" id="1499967.U27_06922"/>
<dbReference type="InterPro" id="IPR008927">
    <property type="entry name" value="6-PGluconate_DH-like_C_sf"/>
</dbReference>
<dbReference type="InterPro" id="IPR022694">
    <property type="entry name" value="3-OHacyl-CoA_DH"/>
</dbReference>
<dbReference type="SUPFAM" id="SSF48179">
    <property type="entry name" value="6-phosphogluconate dehydrogenase C-terminal domain-like"/>
    <property type="match status" value="1"/>
</dbReference>
<dbReference type="Gene3D" id="1.10.1040.10">
    <property type="entry name" value="N-(1-d-carboxylethyl)-l-norvaline Dehydrogenase, domain 2"/>
    <property type="match status" value="1"/>
</dbReference>